<dbReference type="SUPFAM" id="SSF53098">
    <property type="entry name" value="Ribonuclease H-like"/>
    <property type="match status" value="1"/>
</dbReference>
<dbReference type="OMA" id="KIVAPLY"/>
<dbReference type="GO" id="GO:0005634">
    <property type="term" value="C:nucleus"/>
    <property type="evidence" value="ECO:0007669"/>
    <property type="project" value="UniProtKB-SubCell"/>
</dbReference>
<protein>
    <recommendedName>
        <fullName evidence="7">HAT C-terminal dimerisation domain-containing protein</fullName>
    </recommendedName>
</protein>
<accession>A0A1X7TK85</accession>
<dbReference type="AlphaFoldDB" id="A0A1X7TK85"/>
<keyword evidence="5" id="KW-0539">Nucleus</keyword>
<reference evidence="6" key="1">
    <citation type="submission" date="2017-05" db="UniProtKB">
        <authorList>
            <consortium name="EnsemblMetazoa"/>
        </authorList>
    </citation>
    <scope>IDENTIFICATION</scope>
</reference>
<dbReference type="eggNOG" id="KOG1121">
    <property type="taxonomic scope" value="Eukaryota"/>
</dbReference>
<dbReference type="PANTHER" id="PTHR46481:SF10">
    <property type="entry name" value="ZINC FINGER BED DOMAIN-CONTAINING PROTEIN 39"/>
    <property type="match status" value="1"/>
</dbReference>
<dbReference type="InParanoid" id="A0A1X7TK85"/>
<name>A0A1X7TK85_AMPQE</name>
<evidence type="ECO:0000256" key="4">
    <source>
        <dbReference type="ARBA" id="ARBA00022833"/>
    </source>
</evidence>
<keyword evidence="3" id="KW-0863">Zinc-finger</keyword>
<dbReference type="InterPro" id="IPR012337">
    <property type="entry name" value="RNaseH-like_sf"/>
</dbReference>
<comment type="subcellular location">
    <subcellularLocation>
        <location evidence="1">Nucleus</location>
    </subcellularLocation>
</comment>
<dbReference type="InterPro" id="IPR052035">
    <property type="entry name" value="ZnF_BED_domain_contain"/>
</dbReference>
<organism evidence="6">
    <name type="scientific">Amphimedon queenslandica</name>
    <name type="common">Sponge</name>
    <dbReference type="NCBI Taxonomy" id="400682"/>
    <lineage>
        <taxon>Eukaryota</taxon>
        <taxon>Metazoa</taxon>
        <taxon>Porifera</taxon>
        <taxon>Demospongiae</taxon>
        <taxon>Heteroscleromorpha</taxon>
        <taxon>Haplosclerida</taxon>
        <taxon>Niphatidae</taxon>
        <taxon>Amphimedon</taxon>
    </lineage>
</organism>
<dbReference type="OrthoDB" id="1607513at2759"/>
<dbReference type="SUPFAM" id="SSF140996">
    <property type="entry name" value="Hermes dimerisation domain"/>
    <property type="match status" value="1"/>
</dbReference>
<proteinExistence type="predicted"/>
<dbReference type="PANTHER" id="PTHR46481">
    <property type="entry name" value="ZINC FINGER BED DOMAIN-CONTAINING PROTEIN 4"/>
    <property type="match status" value="1"/>
</dbReference>
<evidence type="ECO:0000256" key="3">
    <source>
        <dbReference type="ARBA" id="ARBA00022771"/>
    </source>
</evidence>
<dbReference type="GO" id="GO:0008270">
    <property type="term" value="F:zinc ion binding"/>
    <property type="evidence" value="ECO:0007669"/>
    <property type="project" value="UniProtKB-KW"/>
</dbReference>
<dbReference type="STRING" id="400682.A0A1X7TK85"/>
<evidence type="ECO:0008006" key="7">
    <source>
        <dbReference type="Google" id="ProtNLM"/>
    </source>
</evidence>
<dbReference type="EnsemblMetazoa" id="Aqu2.1.15280_001">
    <property type="protein sequence ID" value="Aqu2.1.15280_001"/>
    <property type="gene ID" value="Aqu2.1.15280"/>
</dbReference>
<evidence type="ECO:0000256" key="1">
    <source>
        <dbReference type="ARBA" id="ARBA00004123"/>
    </source>
</evidence>
<evidence type="ECO:0000256" key="2">
    <source>
        <dbReference type="ARBA" id="ARBA00022723"/>
    </source>
</evidence>
<evidence type="ECO:0000313" key="6">
    <source>
        <dbReference type="EnsemblMetazoa" id="Aqu2.1.15280_001"/>
    </source>
</evidence>
<sequence>MIITDLQPVSIVKDKGFVNFMRLLDFKYTAPSRRTLMRNHLPQLYALKHELLMQELESVDHCCLTTDMWTSRATQWYLTVTCTYINEEMELKSAVLNAIKDNDELTFLIQQVKATVTYFHKSSKASDNLVVNQNRLNLPNHKLIQQVETRWNSVYYMLNRYIEQKEAVKTTLCLLDKSDSIIPSEKTALMKDAISTLMPFEALTTEMSAEKNVTGSKVIPLSRGLQQVTTTSTSVLGVNLNNQMGNRFPL</sequence>
<evidence type="ECO:0000256" key="5">
    <source>
        <dbReference type="ARBA" id="ARBA00023242"/>
    </source>
</evidence>
<keyword evidence="2" id="KW-0479">Metal-binding</keyword>
<keyword evidence="4" id="KW-0862">Zinc</keyword>